<dbReference type="InterPro" id="IPR051172">
    <property type="entry name" value="Chlamydia_OmcB"/>
</dbReference>
<feature type="domain" description="DUF7507" evidence="3">
    <location>
        <begin position="763"/>
        <end position="847"/>
    </location>
</feature>
<sequence length="1225" mass="128696">MSVVPFEAQAGRNAYNLKWYAADPKINNAPYLPTYARLTPASLPSPGLAGRYADPLANAVAYGPTSSDLDTVTSLAPHDIALGQIVPFEIVIEVGGSTSPENGMIEFTTSFDTNTTSGDDFGYDPTYMVYAAFVDTADARTIDQGNNAKVDSYTSNLIGSGNSQQIEGTFSISGLDDGDRAVVEIWVVLKSRLPASPSGNVRTKLESSNTASGDAINVGTQIVPLLRVEEFASNIADISVMKTDIPDPVITGQNLTYDLVVTNNNPDTVANGVVVTDKLDNNTSFVSAIGAPYTVSGNNVTFDVGALNPLQSMKITIVALISNTAPTSTDPSTNSENGTAGLRPTVFDLCNDVSLTAITGDSNITNNTYYQPTNVLPVLPNPVYIIDKKIIDVAGRGPEGNITAAGDVITYEVDVNNTGNVNLTNVNVNDSLINLIGPFESLNSNGVMEVRETWVYTGNYTVTQAEINSNGGGNKLITNTATVDCDELGPKSDYVEVPLTGIPVYIIDKTVIDVAGRGPSANVSKAGDVITYNIQVRNVGNTDLTNLSVTDTRIHLTGPSGDNSSPGILNIGESWNYTGNYTVTQEEINSNAGGTKVISNTATVDCDELGPKSDYVEVSLKGIPAYVIRKTFTDVAGKGPAGNVTKAGDVITYNIQVRNVGNTDLTNVSVTDTLINLTGPTESLIADGILKVLETWTYTGNYTVTQEDIDSNGGGDQLIENTATVDCNELDPKSSTIEAPIGIPAYIIDKVVLDVAGRGPLGHVSKAGDLITYQIQVSNVGNVELTNISVADPLVNLIGPAESVNADKILQTSEIWTYSGNYTVTKEDISSNGGGDGLIDNTVTVDCDELNPKSHTAEVPIEIPAYIIDKIITDVSGKGPSGNVTKAGDVIRYQIRVSNAGNIALTNASVTDSLIPLKDPVESLNHDGVLEVLETWTYIGNYTVTPLDISSNGGGSGLIENTAIVDCDELDPKSKTAAASMIIPAYTIDKTITDVAGKGPSANVRKAGDPISYQIKISNVGNVDLSNIVVTDSLINLTGKTGDDAPLEILNVGENWIYTGTYAATQADLNSKGGGDGFINNTATVDSDQLDPKSDSEAAPIIQSPDYTIDKIVTDVAGHGASANITSAGNIISYQINVNNTGNIDLTNVNVTDPLLGNITGPAGDNSPSGILNVGENWTFTGTYTVSQEDLNSNGGEDGFINNTATVDSDELDPKNDSEAVPITR</sequence>
<evidence type="ECO:0000259" key="2">
    <source>
        <dbReference type="Pfam" id="PF01345"/>
    </source>
</evidence>
<proteinExistence type="predicted"/>
<reference evidence="5" key="1">
    <citation type="submission" date="2023-07" db="EMBL/GenBank/DDBJ databases">
        <title>Whole-genome sequencing of a new Methanosarcina sp. Z-7115.</title>
        <authorList>
            <person name="Zhilina T.N."/>
            <person name="Merkel A.Y."/>
        </authorList>
    </citation>
    <scope>NUCLEOTIDE SEQUENCE [LARGE SCALE GENOMIC DNA]</scope>
    <source>
        <strain evidence="5">Z-7115</strain>
    </source>
</reference>
<dbReference type="Pfam" id="PF24346">
    <property type="entry name" value="DUF7507"/>
    <property type="match status" value="7"/>
</dbReference>
<feature type="domain" description="DUF7507" evidence="3">
    <location>
        <begin position="1121"/>
        <end position="1211"/>
    </location>
</feature>
<name>A0ABU2D5M1_9EURY</name>
<feature type="domain" description="DUF7507" evidence="3">
    <location>
        <begin position="643"/>
        <end position="729"/>
    </location>
</feature>
<evidence type="ECO:0000259" key="3">
    <source>
        <dbReference type="Pfam" id="PF24346"/>
    </source>
</evidence>
<comment type="caution">
    <text evidence="4">The sequence shown here is derived from an EMBL/GenBank/DDBJ whole genome shotgun (WGS) entry which is preliminary data.</text>
</comment>
<evidence type="ECO:0000313" key="4">
    <source>
        <dbReference type="EMBL" id="MDR7667273.1"/>
    </source>
</evidence>
<dbReference type="PANTHER" id="PTHR34819">
    <property type="entry name" value="LARGE CYSTEINE-RICH PERIPLASMIC PROTEIN OMCB"/>
    <property type="match status" value="1"/>
</dbReference>
<dbReference type="EMBL" id="JAVKPK010000116">
    <property type="protein sequence ID" value="MDR7667273.1"/>
    <property type="molecule type" value="Genomic_DNA"/>
</dbReference>
<feature type="domain" description="DUF7507" evidence="3">
    <location>
        <begin position="520"/>
        <end position="606"/>
    </location>
</feature>
<gene>
    <name evidence="4" type="ORF">RG963_16125</name>
</gene>
<feature type="non-terminal residue" evidence="4">
    <location>
        <position position="1225"/>
    </location>
</feature>
<dbReference type="InterPro" id="IPR055354">
    <property type="entry name" value="DUF7507"/>
</dbReference>
<organism evidence="4 5">
    <name type="scientific">Methanosarcina baikalica</name>
    <dbReference type="NCBI Taxonomy" id="3073890"/>
    <lineage>
        <taxon>Archaea</taxon>
        <taxon>Methanobacteriati</taxon>
        <taxon>Methanobacteriota</taxon>
        <taxon>Stenosarchaea group</taxon>
        <taxon>Methanomicrobia</taxon>
        <taxon>Methanosarcinales</taxon>
        <taxon>Methanosarcinaceae</taxon>
        <taxon>Methanosarcina</taxon>
    </lineage>
</organism>
<dbReference type="RefSeq" id="WP_310577301.1">
    <property type="nucleotide sequence ID" value="NZ_JAVKPK010000116.1"/>
</dbReference>
<feature type="domain" description="DUF7507" evidence="3">
    <location>
        <begin position="1002"/>
        <end position="1089"/>
    </location>
</feature>
<dbReference type="InterPro" id="IPR001434">
    <property type="entry name" value="OmcB-like_DUF11"/>
</dbReference>
<feature type="domain" description="DUF7507" evidence="3">
    <location>
        <begin position="883"/>
        <end position="968"/>
    </location>
</feature>
<dbReference type="NCBIfam" id="TIGR01451">
    <property type="entry name" value="B_ant_repeat"/>
    <property type="match status" value="8"/>
</dbReference>
<evidence type="ECO:0000256" key="1">
    <source>
        <dbReference type="SAM" id="MobiDB-lite"/>
    </source>
</evidence>
<dbReference type="InterPro" id="IPR047589">
    <property type="entry name" value="DUF11_rpt"/>
</dbReference>
<feature type="region of interest" description="Disordered" evidence="1">
    <location>
        <begin position="1190"/>
        <end position="1225"/>
    </location>
</feature>
<keyword evidence="5" id="KW-1185">Reference proteome</keyword>
<accession>A0ABU2D5M1</accession>
<evidence type="ECO:0000313" key="5">
    <source>
        <dbReference type="Proteomes" id="UP001246244"/>
    </source>
</evidence>
<dbReference type="Pfam" id="PF01345">
    <property type="entry name" value="DUF11"/>
    <property type="match status" value="1"/>
</dbReference>
<protein>
    <submittedName>
        <fullName evidence="4">DUF11 domain-containing protein</fullName>
    </submittedName>
</protein>
<feature type="domain" description="DUF11" evidence="2">
    <location>
        <begin position="237"/>
        <end position="368"/>
    </location>
</feature>
<feature type="compositionally biased region" description="Polar residues" evidence="1">
    <location>
        <begin position="1190"/>
        <end position="1207"/>
    </location>
</feature>
<dbReference type="Proteomes" id="UP001246244">
    <property type="component" value="Unassembled WGS sequence"/>
</dbReference>
<feature type="domain" description="DUF7507" evidence="3">
    <location>
        <begin position="401"/>
        <end position="485"/>
    </location>
</feature>